<name>A0A6B1DSP1_9CHLR</name>
<comment type="caution">
    <text evidence="1">The sequence shown here is derived from an EMBL/GenBank/DDBJ whole genome shotgun (WGS) entry which is preliminary data.</text>
</comment>
<dbReference type="AlphaFoldDB" id="A0A6B1DSP1"/>
<proteinExistence type="predicted"/>
<dbReference type="EMBL" id="VXPY01000036">
    <property type="protein sequence ID" value="MYD89845.1"/>
    <property type="molecule type" value="Genomic_DNA"/>
</dbReference>
<gene>
    <name evidence="1" type="ORF">F4Y08_05820</name>
</gene>
<reference evidence="1" key="1">
    <citation type="submission" date="2019-09" db="EMBL/GenBank/DDBJ databases">
        <title>Characterisation of the sponge microbiome using genome-centric metagenomics.</title>
        <authorList>
            <person name="Engelberts J.P."/>
            <person name="Robbins S.J."/>
            <person name="De Goeij J.M."/>
            <person name="Aranda M."/>
            <person name="Bell S.C."/>
            <person name="Webster N.S."/>
        </authorList>
    </citation>
    <scope>NUCLEOTIDE SEQUENCE</scope>
    <source>
        <strain evidence="1">SB0662_bin_9</strain>
    </source>
</reference>
<organism evidence="1">
    <name type="scientific">Caldilineaceae bacterium SB0662_bin_9</name>
    <dbReference type="NCBI Taxonomy" id="2605258"/>
    <lineage>
        <taxon>Bacteria</taxon>
        <taxon>Bacillati</taxon>
        <taxon>Chloroflexota</taxon>
        <taxon>Caldilineae</taxon>
        <taxon>Caldilineales</taxon>
        <taxon>Caldilineaceae</taxon>
    </lineage>
</organism>
<protein>
    <submittedName>
        <fullName evidence="1">Uncharacterized protein</fullName>
    </submittedName>
</protein>
<sequence length="842" mass="93178">MHVNTIRYRVTPDGYIDHWLVAGPTDQDWMPEGGSLDSRSSSALPEPSYVETFTRPVEWEPPLQVGAEAHRWMYRRSLADHRLDLADTHAEPVLRRYWLYAEVLPGHQSELALVVEAVGQVTLWVNGSEVEAECLKGDGSSERFRFALPRHKGTLRLFLELRAFVYGAWPGCLSACLEPHVGSARINLPTAVDPERRLGLEAVIGDFVLDRHVYSRTDPITLRWPADYDRTAILGINLRRPGGATYVEVMQAEVKAETEHVLNMDFTGPDGRYRLTVKPHLQEYYEENQRVECVQDVYVIDHVFEQTPEQEDEDRMQRLLQAAFRHQEHSYRELAVLQRPGEEPDRRLLEDCIRTLSEGSADAETAFLALWQMGRDLEGRRDQEGLAILDGCWSRYLPSTVIDGVEKKPVRGFLACVCQILAGRQEPSAKFVGFDGRLGADLAREGIALAQAWMVNRLARGFAGCESEVEQSLILLGCSCLAEGCGDEDLANLSLMLIDRILFGVACGSYRGVYGLASTGADTDSVLDARLGALAPVAYGAWGLGNPNEHVETPVALARSGYEVPTVIRDLGLFVPDAAWSQERFAWASAPGADDFNGEEVHRVAWRTADGMLSCLPNYRVGEQGHRELVWQAVLGVAAKVHVNFPVRMSMDDAVPRNFWRGNARLPRVVQWRDVLMAFHQAGPGDHLGFTHAHFSVHAFAETTIQEHWAFARHDTGWLGLYAANGLELITAGPSAGRELRSPGVDNTWLCLIGGEASGEDFDGFCRRLENTLIVAPDIVSIANVQGQTVSCGSAVPLKVGGEPVDLAGDLHLDSPFCRAPYPATELTIQGPGNRSLELVFG</sequence>
<accession>A0A6B1DSP1</accession>
<evidence type="ECO:0000313" key="1">
    <source>
        <dbReference type="EMBL" id="MYD89845.1"/>
    </source>
</evidence>